<keyword evidence="10" id="KW-1185">Reference proteome</keyword>
<name>A0AAD1Y9P1_EUPCR</name>
<dbReference type="InterPro" id="IPR027417">
    <property type="entry name" value="P-loop_NTPase"/>
</dbReference>
<dbReference type="GO" id="GO:0005525">
    <property type="term" value="F:GTP binding"/>
    <property type="evidence" value="ECO:0007669"/>
    <property type="project" value="UniProtKB-KW"/>
</dbReference>
<feature type="region of interest" description="Disordered" evidence="6">
    <location>
        <begin position="589"/>
        <end position="615"/>
    </location>
</feature>
<protein>
    <recommendedName>
        <fullName evidence="8">GB1/RHD3-type G domain-containing protein</fullName>
    </recommendedName>
</protein>
<keyword evidence="1" id="KW-0547">Nucleotide-binding</keyword>
<evidence type="ECO:0000256" key="7">
    <source>
        <dbReference type="SAM" id="Phobius"/>
    </source>
</evidence>
<evidence type="ECO:0000313" key="9">
    <source>
        <dbReference type="EMBL" id="CAI2386641.1"/>
    </source>
</evidence>
<feature type="transmembrane region" description="Helical" evidence="7">
    <location>
        <begin position="21"/>
        <end position="37"/>
    </location>
</feature>
<dbReference type="SUPFAM" id="SSF52540">
    <property type="entry name" value="P-loop containing nucleoside triphosphate hydrolases"/>
    <property type="match status" value="1"/>
</dbReference>
<evidence type="ECO:0000256" key="6">
    <source>
        <dbReference type="SAM" id="MobiDB-lite"/>
    </source>
</evidence>
<keyword evidence="7" id="KW-0472">Membrane</keyword>
<dbReference type="SUPFAM" id="SSF48340">
    <property type="entry name" value="Interferon-induced guanylate-binding protein 1 (GBP1), C-terminal domain"/>
    <property type="match status" value="1"/>
</dbReference>
<comment type="caution">
    <text evidence="9">The sequence shown here is derived from an EMBL/GenBank/DDBJ whole genome shotgun (WGS) entry which is preliminary data.</text>
</comment>
<reference evidence="9" key="1">
    <citation type="submission" date="2023-07" db="EMBL/GenBank/DDBJ databases">
        <authorList>
            <consortium name="AG Swart"/>
            <person name="Singh M."/>
            <person name="Singh A."/>
            <person name="Seah K."/>
            <person name="Emmerich C."/>
        </authorList>
    </citation>
    <scope>NUCLEOTIDE SEQUENCE</scope>
    <source>
        <strain evidence="9">DP1</strain>
    </source>
</reference>
<feature type="compositionally biased region" description="Basic and acidic residues" evidence="6">
    <location>
        <begin position="1608"/>
        <end position="1634"/>
    </location>
</feature>
<dbReference type="Proteomes" id="UP001295684">
    <property type="component" value="Unassembled WGS sequence"/>
</dbReference>
<dbReference type="InterPro" id="IPR036543">
    <property type="entry name" value="Guanylate-bd_C_sf"/>
</dbReference>
<dbReference type="CDD" id="cd01851">
    <property type="entry name" value="GBP"/>
    <property type="match status" value="1"/>
</dbReference>
<gene>
    <name evidence="9" type="ORF">ECRASSUSDP1_LOCUS28263</name>
</gene>
<dbReference type="PANTHER" id="PTHR10751">
    <property type="entry name" value="GUANYLATE BINDING PROTEIN"/>
    <property type="match status" value="1"/>
</dbReference>
<feature type="coiled-coil region" evidence="5">
    <location>
        <begin position="1216"/>
        <end position="1485"/>
    </location>
</feature>
<feature type="region of interest" description="Disordered" evidence="6">
    <location>
        <begin position="1539"/>
        <end position="1655"/>
    </location>
</feature>
<proteinExistence type="inferred from homology"/>
<keyword evidence="3" id="KW-0342">GTP-binding</keyword>
<comment type="similarity">
    <text evidence="4">Belongs to the TRAFAC class dynamin-like GTPase superfamily. GB1/RHD3 GTPase family.</text>
</comment>
<dbReference type="Gene3D" id="3.40.50.300">
    <property type="entry name" value="P-loop containing nucleotide triphosphate hydrolases"/>
    <property type="match status" value="1"/>
</dbReference>
<keyword evidence="7" id="KW-0812">Transmembrane</keyword>
<dbReference type="EMBL" id="CAMPGE010029164">
    <property type="protein sequence ID" value="CAI2386641.1"/>
    <property type="molecule type" value="Genomic_DNA"/>
</dbReference>
<dbReference type="InterPro" id="IPR015894">
    <property type="entry name" value="Guanylate-bd_N"/>
</dbReference>
<feature type="compositionally biased region" description="Polar residues" evidence="6">
    <location>
        <begin position="1587"/>
        <end position="1604"/>
    </location>
</feature>
<evidence type="ECO:0000256" key="2">
    <source>
        <dbReference type="ARBA" id="ARBA00022801"/>
    </source>
</evidence>
<dbReference type="Pfam" id="PF02841">
    <property type="entry name" value="GBP_C"/>
    <property type="match status" value="1"/>
</dbReference>
<dbReference type="GO" id="GO:0003924">
    <property type="term" value="F:GTPase activity"/>
    <property type="evidence" value="ECO:0007669"/>
    <property type="project" value="InterPro"/>
</dbReference>
<keyword evidence="5" id="KW-0175">Coiled coil</keyword>
<evidence type="ECO:0000259" key="8">
    <source>
        <dbReference type="PROSITE" id="PS51715"/>
    </source>
</evidence>
<keyword evidence="2" id="KW-0378">Hydrolase</keyword>
<dbReference type="Gene3D" id="1.20.1000.10">
    <property type="entry name" value="Guanylate-binding protein, C-terminal domain"/>
    <property type="match status" value="1"/>
</dbReference>
<evidence type="ECO:0000256" key="5">
    <source>
        <dbReference type="SAM" id="Coils"/>
    </source>
</evidence>
<dbReference type="InterPro" id="IPR030386">
    <property type="entry name" value="G_GB1_RHD3_dom"/>
</dbReference>
<evidence type="ECO:0000256" key="4">
    <source>
        <dbReference type="PROSITE-ProRule" id="PRU01052"/>
    </source>
</evidence>
<dbReference type="InterPro" id="IPR003191">
    <property type="entry name" value="Guanylate-bd/ATL_C"/>
</dbReference>
<feature type="compositionally biased region" description="Polar residues" evidence="6">
    <location>
        <begin position="1558"/>
        <end position="1572"/>
    </location>
</feature>
<feature type="domain" description="GB1/RHD3-type G" evidence="8">
    <location>
        <begin position="48"/>
        <end position="290"/>
    </location>
</feature>
<dbReference type="FunFam" id="3.40.50.300:FF:001470">
    <property type="entry name" value="Interferon-induced guanylate-binding protein 1"/>
    <property type="match status" value="1"/>
</dbReference>
<accession>A0AAD1Y9P1</accession>
<sequence>MKISFCRRCCSHLFCRRKKRYHFLISVLTGFIEFVVNQDAIKFLRTIEAPLGVIAVAGMYRTGKSYLLNRVLLNRNSGFGVGNTVNACTKGIWVWKKVVKGRTPDKEDINVLVLDSEGLGALDEDSNHDVRIFSLAILLSSYFIYNSMGSIDENALQSLSLVVQLTKHIQIKSNGMSQEVDPEEYSKYFPSFMWVVRDFSLQLVDSEGESITSKDYLDKALHEQKGFSESAEQKNRIRRLLRCFFKERDCCTVVRPSTKEEDLQNLETCDFESLRAEFRSQISSLRAKVMKRIKPKTLLGGPALSGPMFADLVTSYVTAINKGAVPNIENAWTYISKGECQKALEKAYESFCEDLTSSFEMHAPLFEYDLKNMYKEAKNSAMTMFAQNSVGDVSEQYKDDLKAKMKEKYSQIRAENEKITKTEAGVFLQNFFAPIEDKLRNQEYANFHQYEQDVGEIEAAFMDRGPCGPNREAICKNYVINALTDGAAYFLRTTENELKLQTTLGKEAQEKLEARVLELKSDLNQCKDDYEGKMRSSENEKAQLIAKEQAMRESLADVKKEKESAEQEWKARLQTEKTESHRLVEEYKGRMVSSEENAKESQRRMMATESESDKQKALLEQKVEFLEKSIETSKQKEKDYQTEIKNQKKELTSSLKESNSKYEEKINELNKKLDDAQDEITEKDNKISELEQKNYVSNSTISEKDIELKNLRSIAAEIEKLKEENENLKQDLEENQKTFNSELQEERDSLKLQCEEFKLELSRKINEFSAENSKMEKEFTIQQQKYEFLETQLKESQEKLEENRKTHESMLKAVQNRETEKEGVIEEADKKIEQIKQEHIQEMKNLEERFETTNKKLSEELDKLRKSEGDAKMQLKLHTTDATKEIANLTEALEKAQKERDQLSIEAKDLEQSKQTLVQHTEERYRSQVDKLERDLEEKNIINQTEIEELQKKFEEDLAQLKSFYEIEKEGLKKKIQDEKNKGVKNVKNTVEDYEQRIQDEQFQHEEELDMLQDELRDKSDQLEALGHRFDQEMSLSEQKIQSLEQHLKETKEALDNVQVKNTVAMDSQLVTFNKERKELLNKTDEIQQKITQKEKTITSLESKNESLANDIRKKNEEVEQLRIEFSESRSVLEKQIDDMREKSQLIADEVMQKKLESGREEALTKQKIEFQDKKIEELLKALADSSTKYQEKLDSQKSEQTQEVNAKMAKIIEEKDKVIAKFDEKKKAYKELEKSTSVKITKLEREKASHLDRIENLEKEIEKKSEQYKKQMDSFKEKIHELQDKGSKTTQESLVKYEELKELYAELEKERNDLQSKYDKDQALWKTQAEFTKEQKESLKNDVEEGKRKLKEAILQLQNKGSSVDQEKKQMDMFNRMEKEYKDKMNKVQESHENYVNELLDKNKDLEQKNHALQEKYELTFRDSSSSARTLEKRLNDLEQKDIAQQEEISQLKQQRDKAILEHQQTIDRERETLKSKISEIERKFMASESDKSSLKFEIEKQQARWNTEKDNFDSIKTEMQDTITRLEKRNENLVMQNERLKEKTKNPRKYNKYGGINTSSYLDSSQSSRFMTGKYIGSGREADSDTYSNNSGKENRFKTLTTKYIGDGKESDKRRSPYESDKAGELPTKETESISTLSPQDDGDDQKKDTQQD</sequence>
<dbReference type="Pfam" id="PF02263">
    <property type="entry name" value="GBP"/>
    <property type="match status" value="1"/>
</dbReference>
<evidence type="ECO:0000256" key="3">
    <source>
        <dbReference type="ARBA" id="ARBA00023134"/>
    </source>
</evidence>
<organism evidence="9 10">
    <name type="scientific">Euplotes crassus</name>
    <dbReference type="NCBI Taxonomy" id="5936"/>
    <lineage>
        <taxon>Eukaryota</taxon>
        <taxon>Sar</taxon>
        <taxon>Alveolata</taxon>
        <taxon>Ciliophora</taxon>
        <taxon>Intramacronucleata</taxon>
        <taxon>Spirotrichea</taxon>
        <taxon>Hypotrichia</taxon>
        <taxon>Euplotida</taxon>
        <taxon>Euplotidae</taxon>
        <taxon>Moneuplotes</taxon>
    </lineage>
</organism>
<feature type="region of interest" description="Disordered" evidence="6">
    <location>
        <begin position="798"/>
        <end position="825"/>
    </location>
</feature>
<evidence type="ECO:0000313" key="10">
    <source>
        <dbReference type="Proteomes" id="UP001295684"/>
    </source>
</evidence>
<dbReference type="PROSITE" id="PS51715">
    <property type="entry name" value="G_GB1_RHD3"/>
    <property type="match status" value="1"/>
</dbReference>
<keyword evidence="7" id="KW-1133">Transmembrane helix</keyword>
<evidence type="ECO:0000256" key="1">
    <source>
        <dbReference type="ARBA" id="ARBA00022741"/>
    </source>
</evidence>